<gene>
    <name evidence="3" type="ORF">METZ01_LOCUS64685</name>
</gene>
<dbReference type="Pfam" id="PF00899">
    <property type="entry name" value="ThiF"/>
    <property type="match status" value="1"/>
</dbReference>
<feature type="domain" description="THIF-type NAD/FAD binding fold" evidence="2">
    <location>
        <begin position="378"/>
        <end position="603"/>
    </location>
</feature>
<feature type="region of interest" description="Disordered" evidence="1">
    <location>
        <begin position="79"/>
        <end position="101"/>
    </location>
</feature>
<dbReference type="AlphaFoldDB" id="A0A381T8I7"/>
<reference evidence="3" key="1">
    <citation type="submission" date="2018-05" db="EMBL/GenBank/DDBJ databases">
        <authorList>
            <person name="Lanie J.A."/>
            <person name="Ng W.-L."/>
            <person name="Kazmierczak K.M."/>
            <person name="Andrzejewski T.M."/>
            <person name="Davidsen T.M."/>
            <person name="Wayne K.J."/>
            <person name="Tettelin H."/>
            <person name="Glass J.I."/>
            <person name="Rusch D."/>
            <person name="Podicherti R."/>
            <person name="Tsui H.-C.T."/>
            <person name="Winkler M.E."/>
        </authorList>
    </citation>
    <scope>NUCLEOTIDE SEQUENCE</scope>
</reference>
<dbReference type="GO" id="GO:0005737">
    <property type="term" value="C:cytoplasm"/>
    <property type="evidence" value="ECO:0007669"/>
    <property type="project" value="TreeGrafter"/>
</dbReference>
<dbReference type="InterPro" id="IPR000594">
    <property type="entry name" value="ThiF_NAD_FAD-bd"/>
</dbReference>
<dbReference type="Gene3D" id="3.40.50.720">
    <property type="entry name" value="NAD(P)-binding Rossmann-like Domain"/>
    <property type="match status" value="1"/>
</dbReference>
<proteinExistence type="predicted"/>
<protein>
    <recommendedName>
        <fullName evidence="2">THIF-type NAD/FAD binding fold domain-containing protein</fullName>
    </recommendedName>
</protein>
<dbReference type="PANTHER" id="PTHR10953">
    <property type="entry name" value="UBIQUITIN-ACTIVATING ENZYME E1"/>
    <property type="match status" value="1"/>
</dbReference>
<evidence type="ECO:0000313" key="3">
    <source>
        <dbReference type="EMBL" id="SVA11831.1"/>
    </source>
</evidence>
<dbReference type="SUPFAM" id="SSF69572">
    <property type="entry name" value="Activating enzymes of the ubiquitin-like proteins"/>
    <property type="match status" value="1"/>
</dbReference>
<evidence type="ECO:0000256" key="1">
    <source>
        <dbReference type="SAM" id="MobiDB-lite"/>
    </source>
</evidence>
<dbReference type="InterPro" id="IPR035985">
    <property type="entry name" value="Ubiquitin-activating_enz"/>
</dbReference>
<dbReference type="InterPro" id="IPR045886">
    <property type="entry name" value="ThiF/MoeB/HesA"/>
</dbReference>
<dbReference type="EMBL" id="UINC01004105">
    <property type="protein sequence ID" value="SVA11831.1"/>
    <property type="molecule type" value="Genomic_DNA"/>
</dbReference>
<organism evidence="3">
    <name type="scientific">marine metagenome</name>
    <dbReference type="NCBI Taxonomy" id="408172"/>
    <lineage>
        <taxon>unclassified sequences</taxon>
        <taxon>metagenomes</taxon>
        <taxon>ecological metagenomes</taxon>
    </lineage>
</organism>
<name>A0A381T8I7_9ZZZZ</name>
<evidence type="ECO:0000259" key="2">
    <source>
        <dbReference type="Pfam" id="PF00899"/>
    </source>
</evidence>
<dbReference type="GO" id="GO:0004792">
    <property type="term" value="F:thiosulfate-cyanide sulfurtransferase activity"/>
    <property type="evidence" value="ECO:0007669"/>
    <property type="project" value="TreeGrafter"/>
</dbReference>
<sequence>MQRGERTKEQEPVLLTLSNAVDQTQKIKVEVPPNTTIKQASIDAGVAPNGAFDVFTAGGKAVTLSKADNHRGEVLYVGPQKVAGGSDRSSSGKGDDEFGSEGWLQDHRWHRQSGLLDQEMVASLDIGLEGHDESMLGLLLELDLLGACRSGCGEVSIDRGPEEEVSIRMLRGLVDFTTSSWGEVQRLFSESGMSLSLRELDEADIWIGTADCPRPEDHRGAWLIHGAGSALVGSGSFPPVRHACVRETMIDAATLVCGVSALLHRYLRERSAFWQMEVVDRWLTLTARVDDVDPELALKGLRSKFGRGTATRTSDGRGSLIRYRFPLEWTPPELLSLLSPALRMTTPAEDGFGPVDVGPFPSKTSEGGYCFDSMTLPEKLSDVNALVLGVGGLGSWATPLLLSGCDLRTSTIGMLDGDQEVEVHNLNRQVLYGSKDLGCAKATAAASRLRDRFGMTEGSVLGIPAPLGAQHVMVCSEESEGDISLQEVVGCSEHDEVISSSLDSMQIALSCLDNQNARTLLNTACLDRGVSMVNGGGEGTRGVVEHFGQDLCMVCRYGPEEAYETERVSCQEEGSRPVSSIVTTTAYVGALQAAMALCLLAEQRGHGNEVPEARDWWNGMVSRRECGRLPWVKGGCGRHG</sequence>
<dbReference type="PANTHER" id="PTHR10953:SF102">
    <property type="entry name" value="ADENYLYLTRANSFERASE AND SULFURTRANSFERASE MOCS3"/>
    <property type="match status" value="1"/>
</dbReference>
<dbReference type="GO" id="GO:0016779">
    <property type="term" value="F:nucleotidyltransferase activity"/>
    <property type="evidence" value="ECO:0007669"/>
    <property type="project" value="TreeGrafter"/>
</dbReference>
<accession>A0A381T8I7</accession>
<dbReference type="GO" id="GO:0008641">
    <property type="term" value="F:ubiquitin-like modifier activating enzyme activity"/>
    <property type="evidence" value="ECO:0007669"/>
    <property type="project" value="InterPro"/>
</dbReference>